<dbReference type="PANTHER" id="PTHR13018:SF26">
    <property type="entry name" value="DOMAIN PROTEIN, PUTATIVE (AFU_ORTHOLOGUE AFUA_5G10920)-RELATED"/>
    <property type="match status" value="1"/>
</dbReference>
<keyword evidence="13" id="KW-1185">Reference proteome</keyword>
<dbReference type="Pfam" id="PF13967">
    <property type="entry name" value="RSN1_TM"/>
    <property type="match status" value="1"/>
</dbReference>
<feature type="transmembrane region" description="Helical" evidence="7">
    <location>
        <begin position="20"/>
        <end position="40"/>
    </location>
</feature>
<keyword evidence="3" id="KW-0813">Transport</keyword>
<accession>A0A0X8HVU5</accession>
<keyword evidence="4 7" id="KW-0812">Transmembrane</keyword>
<comment type="subcellular location">
    <subcellularLocation>
        <location evidence="1">Membrane</location>
        <topology evidence="1">Multi-pass membrane protein</topology>
    </subcellularLocation>
</comment>
<evidence type="ECO:0000256" key="3">
    <source>
        <dbReference type="ARBA" id="ARBA00022448"/>
    </source>
</evidence>
<dbReference type="Proteomes" id="UP000243052">
    <property type="component" value="Chromosome vii"/>
</dbReference>
<protein>
    <submittedName>
        <fullName evidence="12">HGR068Wp</fullName>
    </submittedName>
</protein>
<evidence type="ECO:0000256" key="2">
    <source>
        <dbReference type="ARBA" id="ARBA00007779"/>
    </source>
</evidence>
<feature type="transmembrane region" description="Helical" evidence="7">
    <location>
        <begin position="153"/>
        <end position="172"/>
    </location>
</feature>
<dbReference type="GeneID" id="28725758"/>
<dbReference type="InterPro" id="IPR045122">
    <property type="entry name" value="Csc1-like"/>
</dbReference>
<dbReference type="PANTHER" id="PTHR13018">
    <property type="entry name" value="PROBABLE MEMBRANE PROTEIN DUF221-RELATED"/>
    <property type="match status" value="1"/>
</dbReference>
<evidence type="ECO:0000259" key="8">
    <source>
        <dbReference type="Pfam" id="PF02714"/>
    </source>
</evidence>
<feature type="transmembrane region" description="Helical" evidence="7">
    <location>
        <begin position="387"/>
        <end position="413"/>
    </location>
</feature>
<feature type="domain" description="CSC1/OSCA1-like cytosolic" evidence="11">
    <location>
        <begin position="197"/>
        <end position="374"/>
    </location>
</feature>
<keyword evidence="5 7" id="KW-1133">Transmembrane helix</keyword>
<evidence type="ECO:0000259" key="9">
    <source>
        <dbReference type="Pfam" id="PF12621"/>
    </source>
</evidence>
<evidence type="ECO:0000259" key="11">
    <source>
        <dbReference type="Pfam" id="PF14703"/>
    </source>
</evidence>
<feature type="transmembrane region" description="Helical" evidence="7">
    <location>
        <begin position="666"/>
        <end position="690"/>
    </location>
</feature>
<dbReference type="AlphaFoldDB" id="A0A0X8HVU5"/>
<feature type="transmembrane region" description="Helical" evidence="7">
    <location>
        <begin position="99"/>
        <end position="119"/>
    </location>
</feature>
<evidence type="ECO:0000256" key="6">
    <source>
        <dbReference type="ARBA" id="ARBA00023136"/>
    </source>
</evidence>
<sequence length="894" mass="101854">MSGEVPASIQAKEVSVQQFLSSLTANVTIFAIFTLSFIVLRQHFKRIYQPKASFNLINEEKVPEPLPNGLWRWLPALLKKSDEFVIQQAGLDGYFFLRFLYVIAVYSFVSTCWLLPLLLPLNALASDSGDGLHKLSFPSKPVDHGSKWTRNHHYAYVFAGWVYFWGFLFVIYRELMYFTSLRHAVLTSVRYAKKLSSRTVLFQYVPEQYLSEDEFSKLFDGVKRVWITRASRALAAKVKERDSLVMKLEAAETTYLKKAVKNASKRSIKKGEIISSDITDYVPVKNRPKHRTRFLIGKKVDTIEHTKEQIAKLNVEVKELQSNHMYAEAFCSVFVEFDSQFSAEVARSSVAYHVPFMMTSTTTGIEPSDVVWFNMRVRWWEHLIRRVLSLFLSIGLTICWIFPVIFVGTWSNIQYLTEKVEWLRFLNKLPESILGLLTSFTPTIALAVLMMLSPIVIRKIAIISGTQSLQQVELFTQTGFFTFQVIHVFLVTTLASFATSIIVRLIKDPSYAISILAEKLPSVPNFYLSYVLLQGLSVSGAVLLQLVPLLVYYFLGLFDNTARKKWNRFTDLIKPEWGTSFPLYTNLAVIVMSYAIVSPLILAICAVAFGLLYVAYLYNLTYVQQESPDCRGMHYPRALFQTITGLYIGQICMLGLYATGRHWGTITLQIICIAFTAFIHIHLNMAFDVFKRQLPLDTMKALDGKSETPSYKPRTVQTGKESIKELPKFPLRRYHPRNSTGPNEQETSIFSEITYEFQDQKCTDTKNGFFDVPLLADGTFSTIPHAPFWKRFFLPHIYCSFKAVRSKVPDIYNVPDPNEKLDDAANELAYCYPAVSAKCPVVWLPRDPYGFSAVEIAKLSDVVEASDSGAVMDENGKITCTSGSPDQHLNPDFY</sequence>
<dbReference type="GO" id="GO:0005227">
    <property type="term" value="F:calcium-activated cation channel activity"/>
    <property type="evidence" value="ECO:0007669"/>
    <property type="project" value="InterPro"/>
</dbReference>
<dbReference type="InterPro" id="IPR027815">
    <property type="entry name" value="CSC1/OSCA1-like_cyt"/>
</dbReference>
<dbReference type="InterPro" id="IPR022257">
    <property type="entry name" value="PHM7_ext"/>
</dbReference>
<dbReference type="Pfam" id="PF02714">
    <property type="entry name" value="RSN1_7TM"/>
    <property type="match status" value="1"/>
</dbReference>
<name>A0A0X8HVU5_9SACH</name>
<organism evidence="12 13">
    <name type="scientific">Eremothecium sinecaudum</name>
    <dbReference type="NCBI Taxonomy" id="45286"/>
    <lineage>
        <taxon>Eukaryota</taxon>
        <taxon>Fungi</taxon>
        <taxon>Dikarya</taxon>
        <taxon>Ascomycota</taxon>
        <taxon>Saccharomycotina</taxon>
        <taxon>Saccharomycetes</taxon>
        <taxon>Saccharomycetales</taxon>
        <taxon>Saccharomycetaceae</taxon>
        <taxon>Eremothecium</taxon>
    </lineage>
</organism>
<dbReference type="EMBL" id="CP014247">
    <property type="protein sequence ID" value="AMD22407.1"/>
    <property type="molecule type" value="Genomic_DNA"/>
</dbReference>
<feature type="transmembrane region" description="Helical" evidence="7">
    <location>
        <begin position="600"/>
        <end position="618"/>
    </location>
</feature>
<dbReference type="Pfam" id="PF12621">
    <property type="entry name" value="PHM7_ext"/>
    <property type="match status" value="1"/>
</dbReference>
<feature type="transmembrane region" description="Helical" evidence="7">
    <location>
        <begin position="478"/>
        <end position="506"/>
    </location>
</feature>
<evidence type="ECO:0000256" key="5">
    <source>
        <dbReference type="ARBA" id="ARBA00022989"/>
    </source>
</evidence>
<dbReference type="Pfam" id="PF14703">
    <property type="entry name" value="PHM7_cyt"/>
    <property type="match status" value="1"/>
</dbReference>
<feature type="transmembrane region" description="Helical" evidence="7">
    <location>
        <begin position="638"/>
        <end position="660"/>
    </location>
</feature>
<dbReference type="InterPro" id="IPR032880">
    <property type="entry name" value="CSC1/OSCA1-like_N"/>
</dbReference>
<comment type="similarity">
    <text evidence="2">Belongs to the CSC1 (TC 1.A.17) family.</text>
</comment>
<keyword evidence="6 7" id="KW-0472">Membrane</keyword>
<feature type="transmembrane region" description="Helical" evidence="7">
    <location>
        <begin position="526"/>
        <end position="555"/>
    </location>
</feature>
<dbReference type="OrthoDB" id="1076608at2759"/>
<evidence type="ECO:0000256" key="7">
    <source>
        <dbReference type="SAM" id="Phobius"/>
    </source>
</evidence>
<feature type="transmembrane region" description="Helical" evidence="7">
    <location>
        <begin position="433"/>
        <end position="457"/>
    </location>
</feature>
<evidence type="ECO:0000259" key="10">
    <source>
        <dbReference type="Pfam" id="PF13967"/>
    </source>
</evidence>
<evidence type="ECO:0000313" key="12">
    <source>
        <dbReference type="EMBL" id="AMD22407.1"/>
    </source>
</evidence>
<feature type="domain" description="CSC1/OSCA1-like N-terminal transmembrane" evidence="10">
    <location>
        <begin position="18"/>
        <end position="174"/>
    </location>
</feature>
<feature type="domain" description="10TM putative phosphate transporter extracellular tail" evidence="9">
    <location>
        <begin position="792"/>
        <end position="885"/>
    </location>
</feature>
<evidence type="ECO:0000256" key="4">
    <source>
        <dbReference type="ARBA" id="ARBA00022692"/>
    </source>
</evidence>
<proteinExistence type="inferred from homology"/>
<evidence type="ECO:0000256" key="1">
    <source>
        <dbReference type="ARBA" id="ARBA00004141"/>
    </source>
</evidence>
<dbReference type="GO" id="GO:0005886">
    <property type="term" value="C:plasma membrane"/>
    <property type="evidence" value="ECO:0007669"/>
    <property type="project" value="TreeGrafter"/>
</dbReference>
<reference evidence="12 13" key="1">
    <citation type="submission" date="2016-01" db="EMBL/GenBank/DDBJ databases">
        <title>Genome sequence of the yeast Holleya sinecauda.</title>
        <authorList>
            <person name="Dietrich F.S."/>
        </authorList>
    </citation>
    <scope>NUCLEOTIDE SEQUENCE [LARGE SCALE GENOMIC DNA]</scope>
    <source>
        <strain evidence="12 13">ATCC 58844</strain>
    </source>
</reference>
<gene>
    <name evidence="12" type="ORF">AW171_hschr74443</name>
</gene>
<feature type="domain" description="CSC1/OSCA1-like 7TM region" evidence="8">
    <location>
        <begin position="385"/>
        <end position="656"/>
    </location>
</feature>
<evidence type="ECO:0000313" key="13">
    <source>
        <dbReference type="Proteomes" id="UP000243052"/>
    </source>
</evidence>
<dbReference type="RefSeq" id="XP_017989403.1">
    <property type="nucleotide sequence ID" value="XM_018133914.1"/>
</dbReference>
<dbReference type="InterPro" id="IPR003864">
    <property type="entry name" value="CSC1/OSCA1-like_7TM"/>
</dbReference>